<evidence type="ECO:0000313" key="8">
    <source>
        <dbReference type="Proteomes" id="UP000265631"/>
    </source>
</evidence>
<keyword evidence="4" id="KW-0472">Membrane</keyword>
<proteinExistence type="predicted"/>
<dbReference type="PROSITE" id="PS00463">
    <property type="entry name" value="ZN2_CY6_FUNGAL_1"/>
    <property type="match status" value="1"/>
</dbReference>
<evidence type="ECO:0000259" key="5">
    <source>
        <dbReference type="PROSITE" id="PS50020"/>
    </source>
</evidence>
<dbReference type="Pfam" id="PF00172">
    <property type="entry name" value="Zn_clus"/>
    <property type="match status" value="1"/>
</dbReference>
<dbReference type="GO" id="GO:0003677">
    <property type="term" value="F:DNA binding"/>
    <property type="evidence" value="ECO:0007669"/>
    <property type="project" value="InterPro"/>
</dbReference>
<keyword evidence="1" id="KW-0479">Metal-binding</keyword>
<dbReference type="GO" id="GO:0000981">
    <property type="term" value="F:DNA-binding transcription factor activity, RNA polymerase II-specific"/>
    <property type="evidence" value="ECO:0007669"/>
    <property type="project" value="InterPro"/>
</dbReference>
<dbReference type="InterPro" id="IPR010730">
    <property type="entry name" value="HET"/>
</dbReference>
<dbReference type="CDD" id="cd00201">
    <property type="entry name" value="WW"/>
    <property type="match status" value="1"/>
</dbReference>
<evidence type="ECO:0000256" key="1">
    <source>
        <dbReference type="ARBA" id="ARBA00022723"/>
    </source>
</evidence>
<keyword evidence="4" id="KW-0812">Transmembrane</keyword>
<feature type="domain" description="Zn(2)-C6 fungal-type" evidence="6">
    <location>
        <begin position="18"/>
        <end position="48"/>
    </location>
</feature>
<protein>
    <recommendedName>
        <fullName evidence="9">Zn(2)-C6 fungal-type domain-containing protein</fullName>
    </recommendedName>
</protein>
<feature type="compositionally biased region" description="Low complexity" evidence="3">
    <location>
        <begin position="89"/>
        <end position="100"/>
    </location>
</feature>
<dbReference type="PROSITE" id="PS50020">
    <property type="entry name" value="WW_DOMAIN_2"/>
    <property type="match status" value="1"/>
</dbReference>
<feature type="transmembrane region" description="Helical" evidence="4">
    <location>
        <begin position="1604"/>
        <end position="1626"/>
    </location>
</feature>
<evidence type="ECO:0008006" key="9">
    <source>
        <dbReference type="Google" id="ProtNLM"/>
    </source>
</evidence>
<evidence type="ECO:0000256" key="2">
    <source>
        <dbReference type="ARBA" id="ARBA00023242"/>
    </source>
</evidence>
<evidence type="ECO:0000259" key="6">
    <source>
        <dbReference type="PROSITE" id="PS50048"/>
    </source>
</evidence>
<dbReference type="InterPro" id="IPR036864">
    <property type="entry name" value="Zn2-C6_fun-type_DNA-bd_sf"/>
</dbReference>
<name>A0A395N238_9HYPO</name>
<dbReference type="InterPro" id="IPR029058">
    <property type="entry name" value="AB_hydrolase_fold"/>
</dbReference>
<evidence type="ECO:0000256" key="3">
    <source>
        <dbReference type="SAM" id="MobiDB-lite"/>
    </source>
</evidence>
<dbReference type="SMART" id="SM00066">
    <property type="entry name" value="GAL4"/>
    <property type="match status" value="1"/>
</dbReference>
<dbReference type="Pfam" id="PF06985">
    <property type="entry name" value="HET"/>
    <property type="match status" value="1"/>
</dbReference>
<keyword evidence="4" id="KW-1133">Transmembrane helix</keyword>
<dbReference type="GO" id="GO:0006351">
    <property type="term" value="P:DNA-templated transcription"/>
    <property type="evidence" value="ECO:0007669"/>
    <property type="project" value="InterPro"/>
</dbReference>
<dbReference type="SUPFAM" id="SSF57701">
    <property type="entry name" value="Zn2/Cys6 DNA-binding domain"/>
    <property type="match status" value="1"/>
</dbReference>
<dbReference type="Gene3D" id="2.20.70.10">
    <property type="match status" value="1"/>
</dbReference>
<accession>A0A395N238</accession>
<organism evidence="7 8">
    <name type="scientific">Fusarium flagelliforme</name>
    <dbReference type="NCBI Taxonomy" id="2675880"/>
    <lineage>
        <taxon>Eukaryota</taxon>
        <taxon>Fungi</taxon>
        <taxon>Dikarya</taxon>
        <taxon>Ascomycota</taxon>
        <taxon>Pezizomycotina</taxon>
        <taxon>Sordariomycetes</taxon>
        <taxon>Hypocreomycetidae</taxon>
        <taxon>Hypocreales</taxon>
        <taxon>Nectriaceae</taxon>
        <taxon>Fusarium</taxon>
        <taxon>Fusarium incarnatum-equiseti species complex</taxon>
    </lineage>
</organism>
<evidence type="ECO:0000313" key="7">
    <source>
        <dbReference type="EMBL" id="RFN54186.1"/>
    </source>
</evidence>
<dbReference type="PANTHER" id="PTHR47431:SF2">
    <property type="entry name" value="ZN(II)2CYS6 TRANSCRIPTION FACTOR (EUROFUNG)"/>
    <property type="match status" value="1"/>
</dbReference>
<dbReference type="InterPro" id="IPR007219">
    <property type="entry name" value="XnlR_reg_dom"/>
</dbReference>
<dbReference type="CDD" id="cd12148">
    <property type="entry name" value="fungal_TF_MHR"/>
    <property type="match status" value="1"/>
</dbReference>
<feature type="compositionally biased region" description="Low complexity" evidence="3">
    <location>
        <begin position="135"/>
        <end position="146"/>
    </location>
</feature>
<sequence length="1683" mass="188568">MTVSSSPSIKPSGIATLACTVCRKQHLKCDAGKPSCSRCTETDQVCFYEPSRRGGRRKKLRSDTQPKRLMMRSSQSEPAGFMESVNVNPISLPITPTSSSQEGIPGNGLAQLTPRPAHQGSVSDSSSERRPSDHQAQVASAPVQQPLNDPAMSFYHHLDPGLISQAIESTNLGSINTHAPVPTSSENDRLLRLYYENFHNAHPFLVPSSAFTSRNYPPYLRRMVDFAGSHYAPSGPNAQLRASVATDMLSITDNSTSMVQSLLIYSILLFFGGDLDAASKTFEQCTRMAMDLGMHLNDFAAARQLDNPIEAESLRRTWWEIYVTDILMAIPPKTMNLRCSSVPPKVCLPCEEAFYNGRLDIPPPHHVLEFKRRVLLTGDVTFSSYSYRIEAATILGRVLLLNQKKSTSHDHSQSIENALLSWSNHLPPGKLEIVDSYGNIDEMMFQAHMIIALASMLLHLPRSNLHSLLADSKDPFIPVAQNHPLSSSTTLIQGIKATDASRRISDCISLCPNVPKHTPFVIPALALCGFIQLATTQGHPDECFEHHYNRLKTMIYCTEEMSTFQYQRLNEALNEIRVVTVWPGRFDDPIKIDISHHSLVPPPVDKNSLLVSIEDIKKTLPEESPWDVFTTLEGRTIFVNNDTDETSWSHPDPLIDRSLYDRECAPENNKAQPAYEALSYTWGPEISTSPVRVEIIGDGTEPSYQGSLCIGKNLDEALRYLRYPHSPRTMWVDALSINQTDIEERNHEVKRMGDIFRLATRVVAWVGPAVLGSTLALSTLKNIAQNIVWKSNRACKARPGCSDPSWHKCDFPPQFNTLTEITIGNLFSRLWFRRLWVVQEIHLSSPSSIVQCGHETILWTDLQGAAMILISKHDDGTKGRLQRHLWEMARISFYVKGTKLDDLLWKYHDLGCQLPHDRIYGLMNLAPPGWTSHIEPDHSKSVMEVYREAFLEYSRFYGRLDLLLRTGVNGVGTVSSDENWPSWVPDWTARALDTIPPGNGFSAASFSPSHSALHGPNELEVAGIRLDTITYVYRLEIKSFQDLADYFNQLGLEKIMEKQYRTGESFLDAHLHVITHSRFKERVPHVGRPEFEHVREHIINLAQGRGSPYDLTQYENDMMLTLFTGDQVFIPLGCQVPILVRPTFNNKHRSLGDCFVHGVMHGETLLGPLPPKYSVQEIKRSDGITRTHFLNHDTGEHTMGDPRLVPIPFPKGWIFLRWGMEIDDPIYCPLFVHETGKVVPHDPRLEIELQSQQAYESHFPTGMEVIHDDPEAIADICLIHGAAGDLKSACTESAPFLKTLLPSHLEKVRILSYGYGPYDGPGERQFDVFDCTSDLRQGLKYYRQKTPLRPLIFVAHCVGGLVLKEVVNYCYYSRPTSHDAAIYSVLKGIIFIGTPHKAPWTPVMNTRIARLYAGSTDIVVADASIDLYTDAKQDCATATHVESVGDISDNGHASKVEAVSFLTYRPEIATTKPSVPELLATIDTIDEYEAIPIIADHIQMIKLSPSDEGTRQIAETLDEWTSQIKLSQQTPTSVDTSTMASFQTGRSTQSIGLQRQRRHDRSTTTLVEHDPQPESPTQVSCEMLSPSLFPEPAKPPSFYLPRPCYIFCFLMFLIVVGSATLGIYYSVRYDKMGDGFTAAGWIVATGTLLLAGPLARHYPKCSCWGRKRAFSYVFSRVETLPGS</sequence>
<dbReference type="Gene3D" id="4.10.240.10">
    <property type="entry name" value="Zn(2)-C6 fungal-type DNA-binding domain"/>
    <property type="match status" value="1"/>
</dbReference>
<dbReference type="Gene3D" id="3.40.50.1820">
    <property type="entry name" value="alpha/beta hydrolase"/>
    <property type="match status" value="1"/>
</dbReference>
<dbReference type="InterPro" id="IPR001202">
    <property type="entry name" value="WW_dom"/>
</dbReference>
<feature type="domain" description="WW" evidence="5">
    <location>
        <begin position="620"/>
        <end position="653"/>
    </location>
</feature>
<dbReference type="Proteomes" id="UP000265631">
    <property type="component" value="Unassembled WGS sequence"/>
</dbReference>
<dbReference type="Pfam" id="PF04082">
    <property type="entry name" value="Fungal_trans"/>
    <property type="match status" value="1"/>
</dbReference>
<dbReference type="InterPro" id="IPR001138">
    <property type="entry name" value="Zn2Cys6_DnaBD"/>
</dbReference>
<dbReference type="SUPFAM" id="SSF53474">
    <property type="entry name" value="alpha/beta-Hydrolases"/>
    <property type="match status" value="1"/>
</dbReference>
<comment type="caution">
    <text evidence="7">The sequence shown here is derived from an EMBL/GenBank/DDBJ whole genome shotgun (WGS) entry which is preliminary data.</text>
</comment>
<dbReference type="PROSITE" id="PS50048">
    <property type="entry name" value="ZN2_CY6_FUNGAL_2"/>
    <property type="match status" value="1"/>
</dbReference>
<keyword evidence="2" id="KW-0539">Nucleus</keyword>
<dbReference type="CDD" id="cd00067">
    <property type="entry name" value="GAL4"/>
    <property type="match status" value="1"/>
</dbReference>
<reference evidence="7 8" key="1">
    <citation type="journal article" date="2018" name="PLoS Pathog.">
        <title>Evolution of structural diversity of trichothecenes, a family of toxins produced by plant pathogenic and entomopathogenic fungi.</title>
        <authorList>
            <person name="Proctor R.H."/>
            <person name="McCormick S.P."/>
            <person name="Kim H.S."/>
            <person name="Cardoza R.E."/>
            <person name="Stanley A.M."/>
            <person name="Lindo L."/>
            <person name="Kelly A."/>
            <person name="Brown D.W."/>
            <person name="Lee T."/>
            <person name="Vaughan M.M."/>
            <person name="Alexander N.J."/>
            <person name="Busman M."/>
            <person name="Gutierrez S."/>
        </authorList>
    </citation>
    <scope>NUCLEOTIDE SEQUENCE [LARGE SCALE GENOMIC DNA]</scope>
    <source>
        <strain evidence="7 8">NRRL 13405</strain>
    </source>
</reference>
<keyword evidence="8" id="KW-1185">Reference proteome</keyword>
<feature type="region of interest" description="Disordered" evidence="3">
    <location>
        <begin position="52"/>
        <end position="152"/>
    </location>
</feature>
<dbReference type="EMBL" id="PXXK01000028">
    <property type="protein sequence ID" value="RFN54186.1"/>
    <property type="molecule type" value="Genomic_DNA"/>
</dbReference>
<evidence type="ECO:0000256" key="4">
    <source>
        <dbReference type="SAM" id="Phobius"/>
    </source>
</evidence>
<dbReference type="GO" id="GO:0008270">
    <property type="term" value="F:zinc ion binding"/>
    <property type="evidence" value="ECO:0007669"/>
    <property type="project" value="InterPro"/>
</dbReference>
<feature type="region of interest" description="Disordered" evidence="3">
    <location>
        <begin position="1545"/>
        <end position="1579"/>
    </location>
</feature>
<gene>
    <name evidence="7" type="ORF">FIE12Z_1312</name>
</gene>
<dbReference type="STRING" id="2594813.A0A395N238"/>
<dbReference type="PANTHER" id="PTHR47431">
    <property type="entry name" value="ZN(II)2CYS6 TRANSCRIPTION FACTOR (EUROFUNG)-RELATED"/>
    <property type="match status" value="1"/>
</dbReference>